<dbReference type="Proteomes" id="UP000805193">
    <property type="component" value="Unassembled WGS sequence"/>
</dbReference>
<proteinExistence type="predicted"/>
<sequence length="129" mass="14513">IDPDCTEDYVKAHLQPSVGVAEVKRLGKTSPVVRVPFAGKVSPQHTRGQYASYAAECPVKVREREVSRYRQEHNTTLREAKDAVHARHQAIKETAESDKPTSRITINDVPSLSTLLLRTWRTQVTILKP</sequence>
<reference evidence="1 2" key="1">
    <citation type="journal article" date="2020" name="Cell">
        <title>Large-Scale Comparative Analyses of Tick Genomes Elucidate Their Genetic Diversity and Vector Capacities.</title>
        <authorList>
            <consortium name="Tick Genome and Microbiome Consortium (TIGMIC)"/>
            <person name="Jia N."/>
            <person name="Wang J."/>
            <person name="Shi W."/>
            <person name="Du L."/>
            <person name="Sun Y."/>
            <person name="Zhan W."/>
            <person name="Jiang J.F."/>
            <person name="Wang Q."/>
            <person name="Zhang B."/>
            <person name="Ji P."/>
            <person name="Bell-Sakyi L."/>
            <person name="Cui X.M."/>
            <person name="Yuan T.T."/>
            <person name="Jiang B.G."/>
            <person name="Yang W.F."/>
            <person name="Lam T.T."/>
            <person name="Chang Q.C."/>
            <person name="Ding S.J."/>
            <person name="Wang X.J."/>
            <person name="Zhu J.G."/>
            <person name="Ruan X.D."/>
            <person name="Zhao L."/>
            <person name="Wei J.T."/>
            <person name="Ye R.Z."/>
            <person name="Que T.C."/>
            <person name="Du C.H."/>
            <person name="Zhou Y.H."/>
            <person name="Cheng J.X."/>
            <person name="Dai P.F."/>
            <person name="Guo W.B."/>
            <person name="Han X.H."/>
            <person name="Huang E.J."/>
            <person name="Li L.F."/>
            <person name="Wei W."/>
            <person name="Gao Y.C."/>
            <person name="Liu J.Z."/>
            <person name="Shao H.Z."/>
            <person name="Wang X."/>
            <person name="Wang C.C."/>
            <person name="Yang T.C."/>
            <person name="Huo Q.B."/>
            <person name="Li W."/>
            <person name="Chen H.Y."/>
            <person name="Chen S.E."/>
            <person name="Zhou L.G."/>
            <person name="Ni X.B."/>
            <person name="Tian J.H."/>
            <person name="Sheng Y."/>
            <person name="Liu T."/>
            <person name="Pan Y.S."/>
            <person name="Xia L.Y."/>
            <person name="Li J."/>
            <person name="Zhao F."/>
            <person name="Cao W.C."/>
        </authorList>
    </citation>
    <scope>NUCLEOTIDE SEQUENCE [LARGE SCALE GENOMIC DNA]</scope>
    <source>
        <strain evidence="1">Iper-2018</strain>
    </source>
</reference>
<evidence type="ECO:0000313" key="1">
    <source>
        <dbReference type="EMBL" id="KAG0435147.1"/>
    </source>
</evidence>
<comment type="caution">
    <text evidence="1">The sequence shown here is derived from an EMBL/GenBank/DDBJ whole genome shotgun (WGS) entry which is preliminary data.</text>
</comment>
<protein>
    <submittedName>
        <fullName evidence="1">Uncharacterized protein</fullName>
    </submittedName>
</protein>
<feature type="non-terminal residue" evidence="1">
    <location>
        <position position="1"/>
    </location>
</feature>
<accession>A0AC60QMG2</accession>
<name>A0AC60QMG2_IXOPE</name>
<dbReference type="EMBL" id="JABSTQ010007867">
    <property type="protein sequence ID" value="KAG0435147.1"/>
    <property type="molecule type" value="Genomic_DNA"/>
</dbReference>
<organism evidence="1 2">
    <name type="scientific">Ixodes persulcatus</name>
    <name type="common">Taiga tick</name>
    <dbReference type="NCBI Taxonomy" id="34615"/>
    <lineage>
        <taxon>Eukaryota</taxon>
        <taxon>Metazoa</taxon>
        <taxon>Ecdysozoa</taxon>
        <taxon>Arthropoda</taxon>
        <taxon>Chelicerata</taxon>
        <taxon>Arachnida</taxon>
        <taxon>Acari</taxon>
        <taxon>Parasitiformes</taxon>
        <taxon>Ixodida</taxon>
        <taxon>Ixodoidea</taxon>
        <taxon>Ixodidae</taxon>
        <taxon>Ixodinae</taxon>
        <taxon>Ixodes</taxon>
    </lineage>
</organism>
<keyword evidence="2" id="KW-1185">Reference proteome</keyword>
<evidence type="ECO:0000313" key="2">
    <source>
        <dbReference type="Proteomes" id="UP000805193"/>
    </source>
</evidence>
<gene>
    <name evidence="1" type="ORF">HPB47_018658</name>
</gene>